<accession>A0AAE9YLN3</accession>
<dbReference type="SUPFAM" id="SSF103473">
    <property type="entry name" value="MFS general substrate transporter"/>
    <property type="match status" value="1"/>
</dbReference>
<dbReference type="AlphaFoldDB" id="A0AAE9YLN3"/>
<protein>
    <recommendedName>
        <fullName evidence="5">DUF805 domain-containing protein</fullName>
    </recommendedName>
</protein>
<dbReference type="EMBL" id="CP059735">
    <property type="protein sequence ID" value="WDD97699.1"/>
    <property type="molecule type" value="Genomic_DNA"/>
</dbReference>
<dbReference type="Proteomes" id="UP000032568">
    <property type="component" value="Chromosome"/>
</dbReference>
<keyword evidence="2" id="KW-0472">Membrane</keyword>
<feature type="transmembrane region" description="Helical" evidence="2">
    <location>
        <begin position="94"/>
        <end position="112"/>
    </location>
</feature>
<feature type="compositionally biased region" description="Polar residues" evidence="1">
    <location>
        <begin position="180"/>
        <end position="190"/>
    </location>
</feature>
<dbReference type="InterPro" id="IPR036259">
    <property type="entry name" value="MFS_trans_sf"/>
</dbReference>
<proteinExistence type="predicted"/>
<keyword evidence="2" id="KW-0812">Transmembrane</keyword>
<organism evidence="3 4">
    <name type="scientific">Thalassomonas actiniarum</name>
    <dbReference type="NCBI Taxonomy" id="485447"/>
    <lineage>
        <taxon>Bacteria</taxon>
        <taxon>Pseudomonadati</taxon>
        <taxon>Pseudomonadota</taxon>
        <taxon>Gammaproteobacteria</taxon>
        <taxon>Alteromonadales</taxon>
        <taxon>Colwelliaceae</taxon>
        <taxon>Thalassomonas</taxon>
    </lineage>
</organism>
<reference evidence="3 4" key="1">
    <citation type="journal article" date="2015" name="Genome Announc.">
        <title>Draft Genome Sequences of Marine Isolates of Thalassomonas viridans and Thalassomonas actiniarum.</title>
        <authorList>
            <person name="Olonade I."/>
            <person name="van Zyl L.J."/>
            <person name="Trindade M."/>
        </authorList>
    </citation>
    <scope>NUCLEOTIDE SEQUENCE [LARGE SCALE GENOMIC DNA]</scope>
    <source>
        <strain evidence="3 4">A5K-106</strain>
    </source>
</reference>
<evidence type="ECO:0000256" key="2">
    <source>
        <dbReference type="SAM" id="Phobius"/>
    </source>
</evidence>
<feature type="compositionally biased region" description="Polar residues" evidence="1">
    <location>
        <begin position="139"/>
        <end position="168"/>
    </location>
</feature>
<evidence type="ECO:0000313" key="3">
    <source>
        <dbReference type="EMBL" id="WDD97699.1"/>
    </source>
</evidence>
<dbReference type="RefSeq" id="WP_152646648.1">
    <property type="nucleotide sequence ID" value="NZ_CP059735.1"/>
</dbReference>
<keyword evidence="4" id="KW-1185">Reference proteome</keyword>
<gene>
    <name evidence="3" type="ORF">SG35_020660</name>
</gene>
<evidence type="ECO:0008006" key="5">
    <source>
        <dbReference type="Google" id="ProtNLM"/>
    </source>
</evidence>
<keyword evidence="2" id="KW-1133">Transmembrane helix</keyword>
<feature type="transmembrane region" description="Helical" evidence="2">
    <location>
        <begin position="42"/>
        <end position="59"/>
    </location>
</feature>
<sequence length="373" mass="40785">MQLLKSIFCLSGFDNRQRYGAICGISYLSFILMSAILTGYMISSAIVLFIAVMVCVFSTKRRLQDARLNKNWSAAPGVIFALTGLVIITVNHAGAYWLLLIPMALSALLLTYPGKPEKSYQLGYNGPVDLHGFSRPHSRSSQGNSRIEPTLTGSTDAEQTIAIDSSEQVFPPSEEAATASGESFSTASTQADPGEQIRLLLLNKKNALYAGGVILTFIITGIVMSLFFSGGDSQAEVSSDAAAVRTQAQQDEKLHQIDLPDNFSLLLNQYQGVIINWQSDKTEQTQIWSVKTAQGDSSCESITFNNGESYRTYGVTTEMGDNYFASFSPLDTKALLQAIAFRGHFRLCGYKFSLKGSQAVLGKNNHYAQFIDY</sequence>
<evidence type="ECO:0000256" key="1">
    <source>
        <dbReference type="SAM" id="MobiDB-lite"/>
    </source>
</evidence>
<feature type="transmembrane region" description="Helical" evidence="2">
    <location>
        <begin position="71"/>
        <end position="88"/>
    </location>
</feature>
<feature type="region of interest" description="Disordered" evidence="1">
    <location>
        <begin position="135"/>
        <end position="190"/>
    </location>
</feature>
<feature type="transmembrane region" description="Helical" evidence="2">
    <location>
        <begin position="207"/>
        <end position="228"/>
    </location>
</feature>
<reference evidence="3 4" key="2">
    <citation type="journal article" date="2022" name="Mar. Drugs">
        <title>Bioassay-Guided Fractionation Leads to the Detection of Cholic Acid Generated by the Rare Thalassomonas sp.</title>
        <authorList>
            <person name="Pheiffer F."/>
            <person name="Schneider Y.K."/>
            <person name="Hansen E.H."/>
            <person name="Andersen J.H."/>
            <person name="Isaksson J."/>
            <person name="Busche T."/>
            <person name="R C."/>
            <person name="Kalinowski J."/>
            <person name="Zyl L.V."/>
            <person name="Trindade M."/>
        </authorList>
    </citation>
    <scope>NUCLEOTIDE SEQUENCE [LARGE SCALE GENOMIC DNA]</scope>
    <source>
        <strain evidence="3 4">A5K-106</strain>
    </source>
</reference>
<evidence type="ECO:0000313" key="4">
    <source>
        <dbReference type="Proteomes" id="UP000032568"/>
    </source>
</evidence>
<name>A0AAE9YLN3_9GAMM</name>
<dbReference type="KEGG" id="tact:SG35_020660"/>